<dbReference type="Proteomes" id="UP000198984">
    <property type="component" value="Unassembled WGS sequence"/>
</dbReference>
<dbReference type="EMBL" id="FOBB01000001">
    <property type="protein sequence ID" value="SEK98349.1"/>
    <property type="molecule type" value="Genomic_DNA"/>
</dbReference>
<organism evidence="3 4">
    <name type="scientific">Chitinophaga rupis</name>
    <dbReference type="NCBI Taxonomy" id="573321"/>
    <lineage>
        <taxon>Bacteria</taxon>
        <taxon>Pseudomonadati</taxon>
        <taxon>Bacteroidota</taxon>
        <taxon>Chitinophagia</taxon>
        <taxon>Chitinophagales</taxon>
        <taxon>Chitinophagaceae</taxon>
        <taxon>Chitinophaga</taxon>
    </lineage>
</organism>
<dbReference type="PANTHER" id="PTHR30273">
    <property type="entry name" value="PERIPLASMIC SIGNAL SENSOR AND SIGMA FACTOR ACTIVATOR FECR-RELATED"/>
    <property type="match status" value="1"/>
</dbReference>
<keyword evidence="4" id="KW-1185">Reference proteome</keyword>
<protein>
    <submittedName>
        <fullName evidence="3">FecR family protein</fullName>
    </submittedName>
</protein>
<dbReference type="Gene3D" id="3.55.50.30">
    <property type="match status" value="1"/>
</dbReference>
<feature type="domain" description="FecR protein" evidence="1">
    <location>
        <begin position="136"/>
        <end position="225"/>
    </location>
</feature>
<dbReference type="InterPro" id="IPR032508">
    <property type="entry name" value="FecR_C"/>
</dbReference>
<dbReference type="STRING" id="573321.SAMN04488505_1011262"/>
<dbReference type="Pfam" id="PF04773">
    <property type="entry name" value="FecR"/>
    <property type="match status" value="1"/>
</dbReference>
<dbReference type="Pfam" id="PF16344">
    <property type="entry name" value="FecR_C"/>
    <property type="match status" value="1"/>
</dbReference>
<dbReference type="RefSeq" id="WP_089907560.1">
    <property type="nucleotide sequence ID" value="NZ_FOBB01000001.1"/>
</dbReference>
<proteinExistence type="predicted"/>
<evidence type="ECO:0000313" key="4">
    <source>
        <dbReference type="Proteomes" id="UP000198984"/>
    </source>
</evidence>
<dbReference type="OrthoDB" id="923517at2"/>
<evidence type="ECO:0000313" key="3">
    <source>
        <dbReference type="EMBL" id="SEK98349.1"/>
    </source>
</evidence>
<dbReference type="AlphaFoldDB" id="A0A1H7LHN9"/>
<evidence type="ECO:0000259" key="2">
    <source>
        <dbReference type="Pfam" id="PF16344"/>
    </source>
</evidence>
<dbReference type="PANTHER" id="PTHR30273:SF2">
    <property type="entry name" value="PROTEIN FECR"/>
    <property type="match status" value="1"/>
</dbReference>
<feature type="domain" description="Protein FecR C-terminal" evidence="2">
    <location>
        <begin position="274"/>
        <end position="338"/>
    </location>
</feature>
<dbReference type="InterPro" id="IPR012373">
    <property type="entry name" value="Ferrdict_sens_TM"/>
</dbReference>
<accession>A0A1H7LHN9</accession>
<dbReference type="InterPro" id="IPR006860">
    <property type="entry name" value="FecR"/>
</dbReference>
<sequence length="342" mass="38708">MEHPTDYEHFDTSDFIADDHFLQWVRFPTAASDAFWNTWIAAHPHKQAQTAAARAFILGLQFKEELPSQLMINASLERNLDRIAAWEQKQQPVIKEKGPRKIWWWAAAAVVVGSMGLIGRQLLPKPPAKMEYTGLADGVRTVWLPDSSRVILNAKASVFFHANWAANSQREVWLEGEAFFDIKPAAAQAFVVHSGNLDIDVLGTSFNVKKDTAFTNVTLNTGKIKVRFNELPEQPLLLAPGDFVQYAVKKNKVIKKKVNVDLYAVWKDERQQLQNVTLQEMAAYMEDIYGYQVRISSPELARTKLSGGLRVKDEKLLLETLAFALNVKIEKSGDTVFIRPKK</sequence>
<dbReference type="GO" id="GO:0016989">
    <property type="term" value="F:sigma factor antagonist activity"/>
    <property type="evidence" value="ECO:0007669"/>
    <property type="project" value="TreeGrafter"/>
</dbReference>
<name>A0A1H7LHN9_9BACT</name>
<gene>
    <name evidence="3" type="ORF">SAMN04488505_1011262</name>
</gene>
<reference evidence="3 4" key="1">
    <citation type="submission" date="2016-10" db="EMBL/GenBank/DDBJ databases">
        <authorList>
            <person name="de Groot N.N."/>
        </authorList>
    </citation>
    <scope>NUCLEOTIDE SEQUENCE [LARGE SCALE GENOMIC DNA]</scope>
    <source>
        <strain evidence="3 4">DSM 21039</strain>
    </source>
</reference>
<dbReference type="Gene3D" id="2.60.120.1440">
    <property type="match status" value="1"/>
</dbReference>
<evidence type="ECO:0000259" key="1">
    <source>
        <dbReference type="Pfam" id="PF04773"/>
    </source>
</evidence>
<dbReference type="PIRSF" id="PIRSF018266">
    <property type="entry name" value="FecR"/>
    <property type="match status" value="1"/>
</dbReference>